<evidence type="ECO:0000256" key="1">
    <source>
        <dbReference type="ARBA" id="ARBA00038396"/>
    </source>
</evidence>
<dbReference type="InterPro" id="IPR036188">
    <property type="entry name" value="FAD/NAD-bd_sf"/>
</dbReference>
<organism evidence="2">
    <name type="scientific">Streptomyces fungicidicus</name>
    <dbReference type="NCBI Taxonomy" id="68203"/>
    <lineage>
        <taxon>Bacteria</taxon>
        <taxon>Bacillati</taxon>
        <taxon>Actinomycetota</taxon>
        <taxon>Actinomycetes</taxon>
        <taxon>Kitasatosporales</taxon>
        <taxon>Streptomycetaceae</taxon>
        <taxon>Streptomyces</taxon>
    </lineage>
</organism>
<dbReference type="AlphaFoldDB" id="Q06YZ9"/>
<dbReference type="Gene3D" id="3.30.9.100">
    <property type="match status" value="1"/>
</dbReference>
<dbReference type="GO" id="GO:0004497">
    <property type="term" value="F:monooxygenase activity"/>
    <property type="evidence" value="ECO:0007669"/>
    <property type="project" value="InterPro"/>
</dbReference>
<evidence type="ECO:0000313" key="2">
    <source>
        <dbReference type="EMBL" id="ABD65950.1"/>
    </source>
</evidence>
<dbReference type="InterPro" id="IPR006905">
    <property type="entry name" value="Flavin_halogenase"/>
</dbReference>
<dbReference type="InterPro" id="IPR050816">
    <property type="entry name" value="Flavin-dep_Halogenase_NPB"/>
</dbReference>
<protein>
    <submittedName>
        <fullName evidence="2">Halogenase</fullName>
    </submittedName>
</protein>
<name>Q06YZ9_9ACTN</name>
<sequence length="504" mass="55571">MPGGRMSTGQHEEFDVVVVGGGPSGSTLSTLVAMQGHSVLLLEKETFPRYQIGESLLPSTIHGICHLLGVTDELAAAGFPHKRGGTFRWGASPKPWNFSFSVSSKVSGPTSFAYQVERSKFDKILLDNAARKGVVVRQDRTVTDVVDDADGRARGLRYTDPDGTEHEVSARYVVDASGNTSRIHKRVGGSRTYSDFFKSLALFGYFENGKRMPAPYAGNILCVAFGSGWFWYIPLSSTLTSVGAVVRREDAAKVQGDPESALRGLIDECPMIKEYLADATRVTTGQYGQLRVRKDYSYHHTTFWRPGMVLVGDAACFVDPVFSSGVHLATYSALLAARSLNSVLAGRIDERRAFDEFEARYRREYGVFYEFLTSFYDMHVDEDSYFWTAKKVTRSSHAELESFVELVAGMSSTDFDLSDAESSVLRLKQQSAEFADAVDDMAGRQEENMAPLFRSSAVSRAMQEGSQVQTRAQLGEYAGEDVPLFDGGLVASSDSMFWEEPHPS</sequence>
<dbReference type="PRINTS" id="PR00420">
    <property type="entry name" value="RNGMNOXGNASE"/>
</dbReference>
<proteinExistence type="inferred from homology"/>
<comment type="similarity">
    <text evidence="1">Belongs to the flavin-dependent halogenase family. Bacterial tryptophan halogenase subfamily.</text>
</comment>
<dbReference type="PANTHER" id="PTHR43747:SF1">
    <property type="entry name" value="SLR1998 PROTEIN"/>
    <property type="match status" value="1"/>
</dbReference>
<accession>Q06YZ9</accession>
<dbReference type="Pfam" id="PF04820">
    <property type="entry name" value="Trp_halogenase"/>
    <property type="match status" value="2"/>
</dbReference>
<dbReference type="EMBL" id="DQ403252">
    <property type="protein sequence ID" value="ABD65950.1"/>
    <property type="molecule type" value="Genomic_DNA"/>
</dbReference>
<dbReference type="SUPFAM" id="SSF51905">
    <property type="entry name" value="FAD/NAD(P)-binding domain"/>
    <property type="match status" value="1"/>
</dbReference>
<dbReference type="PANTHER" id="PTHR43747">
    <property type="entry name" value="FAD-BINDING PROTEIN"/>
    <property type="match status" value="1"/>
</dbReference>
<dbReference type="Gene3D" id="3.50.50.60">
    <property type="entry name" value="FAD/NAD(P)-binding domain"/>
    <property type="match status" value="1"/>
</dbReference>
<reference evidence="2" key="1">
    <citation type="journal article" date="2006" name="Microbiology">
        <title>The enduracidin biosynthetic gene cluster from Streptomyces fungicidicus.</title>
        <authorList>
            <person name="Yin X."/>
            <person name="Zabriskie T.M."/>
        </authorList>
    </citation>
    <scope>NUCLEOTIDE SEQUENCE</scope>
    <source>
        <strain evidence="2">ATCC 21013</strain>
    </source>
</reference>